<dbReference type="EMBL" id="OX459118">
    <property type="protein sequence ID" value="CAI9088200.1"/>
    <property type="molecule type" value="Genomic_DNA"/>
</dbReference>
<gene>
    <name evidence="2" type="ORF">OLC1_LOCUS828</name>
</gene>
<keyword evidence="3" id="KW-1185">Reference proteome</keyword>
<feature type="domain" description="F-box associated beta-propeller type 3" evidence="1">
    <location>
        <begin position="21"/>
        <end position="111"/>
    </location>
</feature>
<dbReference type="Proteomes" id="UP001161247">
    <property type="component" value="Chromosome 1"/>
</dbReference>
<accession>A0AAV1C098</accession>
<dbReference type="AlphaFoldDB" id="A0AAV1C098"/>
<protein>
    <submittedName>
        <fullName evidence="2">OLC1v1022465C1</fullName>
    </submittedName>
</protein>
<name>A0AAV1C098_OLDCO</name>
<reference evidence="2" key="1">
    <citation type="submission" date="2023-03" db="EMBL/GenBank/DDBJ databases">
        <authorList>
            <person name="Julca I."/>
        </authorList>
    </citation>
    <scope>NUCLEOTIDE SEQUENCE</scope>
</reference>
<sequence>MKIPGEIGDDYVAANLPTGDGFLYWLQSESLLSFDLNKEKFRLINLPDDLIRLTNGRLGRWNLAESMGCLVLWLPPQKLDHTHPEKFTLFVLEDDQGKKWNKRCIQLPQQLVGDSANLIVVVGKLPTVWEIRSAMSPGLLGDHRTNKFDRFLIGKLPPCPGGGPSLLGDFYSNPYIDADDGANIKGRFHRSCHDSILCLLDNNNLYLSLDDVLSGGV</sequence>
<proteinExistence type="predicted"/>
<dbReference type="InterPro" id="IPR013187">
    <property type="entry name" value="F-box-assoc_dom_typ3"/>
</dbReference>
<evidence type="ECO:0000313" key="2">
    <source>
        <dbReference type="EMBL" id="CAI9088200.1"/>
    </source>
</evidence>
<evidence type="ECO:0000313" key="3">
    <source>
        <dbReference type="Proteomes" id="UP001161247"/>
    </source>
</evidence>
<dbReference type="Pfam" id="PF08268">
    <property type="entry name" value="FBA_3"/>
    <property type="match status" value="1"/>
</dbReference>
<organism evidence="2 3">
    <name type="scientific">Oldenlandia corymbosa var. corymbosa</name>
    <dbReference type="NCBI Taxonomy" id="529605"/>
    <lineage>
        <taxon>Eukaryota</taxon>
        <taxon>Viridiplantae</taxon>
        <taxon>Streptophyta</taxon>
        <taxon>Embryophyta</taxon>
        <taxon>Tracheophyta</taxon>
        <taxon>Spermatophyta</taxon>
        <taxon>Magnoliopsida</taxon>
        <taxon>eudicotyledons</taxon>
        <taxon>Gunneridae</taxon>
        <taxon>Pentapetalae</taxon>
        <taxon>asterids</taxon>
        <taxon>lamiids</taxon>
        <taxon>Gentianales</taxon>
        <taxon>Rubiaceae</taxon>
        <taxon>Rubioideae</taxon>
        <taxon>Spermacoceae</taxon>
        <taxon>Hedyotis-Oldenlandia complex</taxon>
        <taxon>Oldenlandia</taxon>
    </lineage>
</organism>
<evidence type="ECO:0000259" key="1">
    <source>
        <dbReference type="Pfam" id="PF08268"/>
    </source>
</evidence>